<dbReference type="InterPro" id="IPR001173">
    <property type="entry name" value="Glyco_trans_2-like"/>
</dbReference>
<dbReference type="InterPro" id="IPR013785">
    <property type="entry name" value="Aldolase_TIM"/>
</dbReference>
<keyword evidence="3" id="KW-0479">Metal-binding</keyword>
<gene>
    <name evidence="7" type="ORF">C798_06265</name>
</gene>
<dbReference type="GO" id="GO:0003824">
    <property type="term" value="F:catalytic activity"/>
    <property type="evidence" value="ECO:0007669"/>
    <property type="project" value="InterPro"/>
</dbReference>
<dbReference type="GO" id="GO:0051536">
    <property type="term" value="F:iron-sulfur cluster binding"/>
    <property type="evidence" value="ECO:0007669"/>
    <property type="project" value="UniProtKB-KW"/>
</dbReference>
<dbReference type="RefSeq" id="WP_017455613.1">
    <property type="nucleotide sequence ID" value="NZ_CP008956.1"/>
</dbReference>
<evidence type="ECO:0000256" key="3">
    <source>
        <dbReference type="ARBA" id="ARBA00022723"/>
    </source>
</evidence>
<evidence type="ECO:0000256" key="4">
    <source>
        <dbReference type="ARBA" id="ARBA00023004"/>
    </source>
</evidence>
<protein>
    <recommendedName>
        <fullName evidence="6">Glycosyltransferase 2-like domain-containing protein</fullName>
    </recommendedName>
</protein>
<organism evidence="7 8">
    <name type="scientific">Herbaspirillum rubrisubalbicans Os34</name>
    <dbReference type="NCBI Taxonomy" id="1235827"/>
    <lineage>
        <taxon>Bacteria</taxon>
        <taxon>Pseudomonadati</taxon>
        <taxon>Pseudomonadota</taxon>
        <taxon>Betaproteobacteria</taxon>
        <taxon>Burkholderiales</taxon>
        <taxon>Oxalobacteraceae</taxon>
        <taxon>Herbaspirillum</taxon>
    </lineage>
</organism>
<keyword evidence="5" id="KW-0411">Iron-sulfur</keyword>
<dbReference type="InterPro" id="IPR058240">
    <property type="entry name" value="rSAM_sf"/>
</dbReference>
<dbReference type="InterPro" id="IPR029044">
    <property type="entry name" value="Nucleotide-diphossugar_trans"/>
</dbReference>
<dbReference type="Gene3D" id="3.90.550.10">
    <property type="entry name" value="Spore Coat Polysaccharide Biosynthesis Protein SpsA, Chain A"/>
    <property type="match status" value="1"/>
</dbReference>
<dbReference type="SUPFAM" id="SSF53448">
    <property type="entry name" value="Nucleotide-diphospho-sugar transferases"/>
    <property type="match status" value="1"/>
</dbReference>
<reference evidence="7 8" key="1">
    <citation type="journal article" date="2012" name="J. Bacteriol.">
        <title>Genome sequence of the pathogenic Herbaspirillum seropedicae strain Os34, isolated from rice roots.</title>
        <authorList>
            <person name="Ye W."/>
            <person name="Ye S."/>
            <person name="Liu J."/>
            <person name="Chang S."/>
            <person name="Chen M."/>
            <person name="Zhu B."/>
            <person name="Guo L."/>
            <person name="An Q."/>
        </authorList>
    </citation>
    <scope>NUCLEOTIDE SEQUENCE [LARGE SCALE GENOMIC DNA]</scope>
    <source>
        <strain evidence="7 8">Os34</strain>
    </source>
</reference>
<feature type="domain" description="Glycosyltransferase 2-like" evidence="6">
    <location>
        <begin position="305"/>
        <end position="426"/>
    </location>
</feature>
<dbReference type="GO" id="GO:0046872">
    <property type="term" value="F:metal ion binding"/>
    <property type="evidence" value="ECO:0007669"/>
    <property type="project" value="UniProtKB-KW"/>
</dbReference>
<dbReference type="Gene3D" id="3.20.20.70">
    <property type="entry name" value="Aldolase class I"/>
    <property type="match status" value="1"/>
</dbReference>
<sequence>MSEIAFENALDAMRSPSQMGIICLDITNKCDLHCSNCTRLLANQDRFYDMTLENFRLAVRSLRDYPGTIAVIGGNPCMHRDFEGICRVFVEEIPDKERRGLWTNNVFKYADLAKETFGVFNLNPHNDDHGIASLEPLKELGWYYSGNSEHASLLAAVQDFHAPEAMWSLISQCDINQHWSASIVQNNGKLRAYFCEVAASFDLARGEDHGLEVSEGWWRRPLRDFSEQIEYFCPKCGVPGRIAAFKDSDETDSYSATNADLALKSEKKKKRKIIEIKPESEVKKVEHRVTQYSTNLYRKRPKIAVITPYYKESIGMLKQCHESVLAQEVDAEVVHFMVADGYANNQIDGWGVEHIKLPRSHGNNGNTPRAIGALLAEGKGVDFIAFLDADNWYHPQHLSTLLAVNESTGAEVCCSWRTFHRPDGSSLKIVELNEEQLRHVDTSCYLLARSAFPINLVWSQMPNEVSAICDRIFLQAIINKKLSMAFSHQRTVAFRTTYPEHYLTDEQGAGDLNKSIGVSNAQRYLLSADGVRYSVSRLGFWPHP</sequence>
<keyword evidence="4" id="KW-0408">Iron</keyword>
<dbReference type="AlphaFoldDB" id="A0A6M3ZMP4"/>
<dbReference type="EMBL" id="CP008956">
    <property type="protein sequence ID" value="QJP99846.1"/>
    <property type="molecule type" value="Genomic_DNA"/>
</dbReference>
<evidence type="ECO:0000259" key="6">
    <source>
        <dbReference type="Pfam" id="PF00535"/>
    </source>
</evidence>
<evidence type="ECO:0000256" key="1">
    <source>
        <dbReference type="ARBA" id="ARBA00001966"/>
    </source>
</evidence>
<evidence type="ECO:0000256" key="2">
    <source>
        <dbReference type="ARBA" id="ARBA00022691"/>
    </source>
</evidence>
<proteinExistence type="predicted"/>
<accession>A0A6M3ZMP4</accession>
<evidence type="ECO:0000256" key="5">
    <source>
        <dbReference type="ARBA" id="ARBA00023014"/>
    </source>
</evidence>
<comment type="cofactor">
    <cofactor evidence="1">
        <name>[4Fe-4S] cluster</name>
        <dbReference type="ChEBI" id="CHEBI:49883"/>
    </cofactor>
</comment>
<dbReference type="SUPFAM" id="SSF102114">
    <property type="entry name" value="Radical SAM enzymes"/>
    <property type="match status" value="1"/>
</dbReference>
<dbReference type="Proteomes" id="UP000501648">
    <property type="component" value="Chromosome"/>
</dbReference>
<name>A0A6M3ZMP4_9BURK</name>
<evidence type="ECO:0000313" key="8">
    <source>
        <dbReference type="Proteomes" id="UP000501648"/>
    </source>
</evidence>
<keyword evidence="2" id="KW-0949">S-adenosyl-L-methionine</keyword>
<dbReference type="InterPro" id="IPR007197">
    <property type="entry name" value="rSAM"/>
</dbReference>
<dbReference type="CDD" id="cd00761">
    <property type="entry name" value="Glyco_tranf_GTA_type"/>
    <property type="match status" value="1"/>
</dbReference>
<dbReference type="SFLD" id="SFLDS00029">
    <property type="entry name" value="Radical_SAM"/>
    <property type="match status" value="1"/>
</dbReference>
<dbReference type="Pfam" id="PF00535">
    <property type="entry name" value="Glycos_transf_2"/>
    <property type="match status" value="1"/>
</dbReference>
<evidence type="ECO:0000313" key="7">
    <source>
        <dbReference type="EMBL" id="QJP99846.1"/>
    </source>
</evidence>